<accession>B6IQE2</accession>
<dbReference type="HOGENOM" id="CLU_2809584_0_0_5"/>
<dbReference type="OrthoDB" id="7365779at2"/>
<proteinExistence type="predicted"/>
<gene>
    <name evidence="1" type="ordered locus">RC1_0229</name>
</gene>
<protein>
    <submittedName>
        <fullName evidence="1">Uncharacterized protein</fullName>
    </submittedName>
</protein>
<dbReference type="STRING" id="414684.RC1_0229"/>
<reference evidence="1 2" key="1">
    <citation type="journal article" date="2010" name="BMC Genomics">
        <title>Metabolic flexibility revealed in the genome of the cyst-forming alpha-1 proteobacterium Rhodospirillum centenum.</title>
        <authorList>
            <person name="Lu Y.K."/>
            <person name="Marden J."/>
            <person name="Han M."/>
            <person name="Swingley W.D."/>
            <person name="Mastrian S.D."/>
            <person name="Chowdhury S.R."/>
            <person name="Hao J."/>
            <person name="Helmy T."/>
            <person name="Kim S."/>
            <person name="Kurdoglu A.A."/>
            <person name="Matthies H.J."/>
            <person name="Rollo D."/>
            <person name="Stothard P."/>
            <person name="Blankenship R.E."/>
            <person name="Bauer C.E."/>
            <person name="Touchman J.W."/>
        </authorList>
    </citation>
    <scope>NUCLEOTIDE SEQUENCE [LARGE SCALE GENOMIC DNA]</scope>
    <source>
        <strain evidence="2">ATCC 51521 / SW</strain>
    </source>
</reference>
<name>B6IQE2_RHOCS</name>
<dbReference type="RefSeq" id="WP_012565469.1">
    <property type="nucleotide sequence ID" value="NC_011420.2"/>
</dbReference>
<organism evidence="1 2">
    <name type="scientific">Rhodospirillum centenum (strain ATCC 51521 / SW)</name>
    <dbReference type="NCBI Taxonomy" id="414684"/>
    <lineage>
        <taxon>Bacteria</taxon>
        <taxon>Pseudomonadati</taxon>
        <taxon>Pseudomonadota</taxon>
        <taxon>Alphaproteobacteria</taxon>
        <taxon>Rhodospirillales</taxon>
        <taxon>Rhodospirillaceae</taxon>
        <taxon>Rhodospirillum</taxon>
    </lineage>
</organism>
<keyword evidence="2" id="KW-1185">Reference proteome</keyword>
<dbReference type="KEGG" id="rce:RC1_0229"/>
<dbReference type="AlphaFoldDB" id="B6IQE2"/>
<evidence type="ECO:0000313" key="1">
    <source>
        <dbReference type="EMBL" id="ACI97678.1"/>
    </source>
</evidence>
<dbReference type="EMBL" id="CP000613">
    <property type="protein sequence ID" value="ACI97678.1"/>
    <property type="molecule type" value="Genomic_DNA"/>
</dbReference>
<evidence type="ECO:0000313" key="2">
    <source>
        <dbReference type="Proteomes" id="UP000001591"/>
    </source>
</evidence>
<dbReference type="Proteomes" id="UP000001591">
    <property type="component" value="Chromosome"/>
</dbReference>
<sequence>MTRFMQPDLEDAAFVQARLLDHFIALARDAAEQEGGFTRESIRDLIEALREERRTVGQLARPRLIGH</sequence>